<evidence type="ECO:0000313" key="1">
    <source>
        <dbReference type="EMBL" id="EDP28526.1"/>
    </source>
</evidence>
<accession>A8QGU0</accession>
<reference evidence="1" key="1">
    <citation type="journal article" date="2007" name="Science">
        <title>Draft genome of the filarial nematode parasite Brugia malayi.</title>
        <authorList>
            <person name="Ghedin E."/>
            <person name="Wang S."/>
            <person name="Spiro D."/>
            <person name="Caler E."/>
            <person name="Zhao Q."/>
            <person name="Crabtree J."/>
            <person name="Allen J.E."/>
            <person name="Delcher A.L."/>
            <person name="Guiliano D.B."/>
            <person name="Miranda-Saavedra D."/>
            <person name="Angiuoli S.V."/>
            <person name="Creasy T."/>
            <person name="Amedeo P."/>
            <person name="Haas B."/>
            <person name="El-Sayed N.M."/>
            <person name="Wortman J.R."/>
            <person name="Feldblyum T."/>
            <person name="Tallon L."/>
            <person name="Schatz M."/>
            <person name="Shumway M."/>
            <person name="Koo H."/>
            <person name="Salzberg S.L."/>
            <person name="Schobel S."/>
            <person name="Pertea M."/>
            <person name="Pop M."/>
            <person name="White O."/>
            <person name="Barton G.J."/>
            <person name="Carlow C.K."/>
            <person name="Crawford M.J."/>
            <person name="Daub J."/>
            <person name="Dimmic M.W."/>
            <person name="Estes C.F."/>
            <person name="Foster J.M."/>
            <person name="Ganatra M."/>
            <person name="Gregory W.F."/>
            <person name="Johnson N.M."/>
            <person name="Jin J."/>
            <person name="Komuniecki R."/>
            <person name="Korf I."/>
            <person name="Kumar S."/>
            <person name="Laney S."/>
            <person name="Li B.W."/>
            <person name="Li W."/>
            <person name="Lindblom T.H."/>
            <person name="Lustigman S."/>
            <person name="Ma D."/>
            <person name="Maina C.V."/>
            <person name="Martin D.M."/>
            <person name="McCarter J.P."/>
            <person name="McReynolds L."/>
            <person name="Mitreva M."/>
            <person name="Nutman T.B."/>
            <person name="Parkinson J."/>
            <person name="Peregrin-Alvarez J.M."/>
            <person name="Poole C."/>
            <person name="Ren Q."/>
            <person name="Saunders L."/>
            <person name="Sluder A.E."/>
            <person name="Smith K."/>
            <person name="Stanke M."/>
            <person name="Unnasch T.R."/>
            <person name="Ware J."/>
            <person name="Wei A.D."/>
            <person name="Weil G."/>
            <person name="Williams D.J."/>
            <person name="Zhang Y."/>
            <person name="Williams S.A."/>
            <person name="Fraser-Liggett C."/>
            <person name="Slatko B."/>
            <person name="Blaxter M.L."/>
            <person name="Scott A.L."/>
        </authorList>
    </citation>
    <scope>NUCLEOTIDE SEQUENCE [LARGE SCALE GENOMIC DNA]</scope>
</reference>
<gene>
    <name evidence="1" type="ORF">Bm1_55830</name>
</gene>
<dbReference type="EMBL" id="DS239744">
    <property type="protein sequence ID" value="EDP28526.1"/>
    <property type="molecule type" value="Genomic_DNA"/>
</dbReference>
<organism evidence="1">
    <name type="scientific">Brugia malayi</name>
    <name type="common">Filarial nematode worm</name>
    <dbReference type="NCBI Taxonomy" id="6279"/>
    <lineage>
        <taxon>Eukaryota</taxon>
        <taxon>Metazoa</taxon>
        <taxon>Ecdysozoa</taxon>
        <taxon>Nematoda</taxon>
        <taxon>Chromadorea</taxon>
        <taxon>Rhabditida</taxon>
        <taxon>Spirurina</taxon>
        <taxon>Spiruromorpha</taxon>
        <taxon>Filarioidea</taxon>
        <taxon>Onchocercidae</taxon>
        <taxon>Brugia</taxon>
    </lineage>
</organism>
<sequence length="149" mass="17027">MEAEDVDLERILQRTKERELLIEKENALLNCKLVLEEQFSESTLPQTSSELIISRPLLNRNKEQSIHPIYPTQELELMKRVSLDNSRNQCSDSLHDDDTADKSCNEKLRARFAALAANVENFECDIKPIRSKKSFLKGPSPRLSSGDVI</sequence>
<name>A8QGU0_BRUMA</name>
<proteinExistence type="predicted"/>
<dbReference type="AlphaFoldDB" id="A8QGU0"/>
<protein>
    <submittedName>
        <fullName evidence="1">Uncharacterized protein</fullName>
    </submittedName>
</protein>